<dbReference type="GO" id="GO:0004712">
    <property type="term" value="F:protein serine/threonine/tyrosine kinase activity"/>
    <property type="evidence" value="ECO:0007669"/>
    <property type="project" value="UniProtKB-ARBA"/>
</dbReference>
<dbReference type="AlphaFoldDB" id="A0A2N1J866"/>
<evidence type="ECO:0000256" key="4">
    <source>
        <dbReference type="ARBA" id="ARBA00022777"/>
    </source>
</evidence>
<dbReference type="InterPro" id="IPR002060">
    <property type="entry name" value="Squ/phyt_synthse"/>
</dbReference>
<dbReference type="Proteomes" id="UP000232875">
    <property type="component" value="Unassembled WGS sequence"/>
</dbReference>
<dbReference type="EMBL" id="KZ454994">
    <property type="protein sequence ID" value="PKI82662.1"/>
    <property type="molecule type" value="Genomic_DNA"/>
</dbReference>
<feature type="domain" description="Protein kinase" evidence="9">
    <location>
        <begin position="425"/>
        <end position="700"/>
    </location>
</feature>
<dbReference type="PANTHER" id="PTHR47448:SF1">
    <property type="entry name" value="SERINE_THREONINE-PROTEIN KINASE STE7 HOMOLOG"/>
    <property type="match status" value="1"/>
</dbReference>
<name>A0A2N1J866_9BASI</name>
<dbReference type="InterPro" id="IPR008271">
    <property type="entry name" value="Ser/Thr_kinase_AS"/>
</dbReference>
<evidence type="ECO:0000256" key="1">
    <source>
        <dbReference type="ARBA" id="ARBA00022527"/>
    </source>
</evidence>
<dbReference type="OrthoDB" id="10252354at2759"/>
<accession>A0A2N1J866</accession>
<dbReference type="SUPFAM" id="SSF48576">
    <property type="entry name" value="Terpenoid synthases"/>
    <property type="match status" value="2"/>
</dbReference>
<evidence type="ECO:0000256" key="7">
    <source>
        <dbReference type="PROSITE-ProRule" id="PRU10141"/>
    </source>
</evidence>
<evidence type="ECO:0000256" key="8">
    <source>
        <dbReference type="SAM" id="MobiDB-lite"/>
    </source>
</evidence>
<dbReference type="Pfam" id="PF00494">
    <property type="entry name" value="SQS_PSY"/>
    <property type="match status" value="2"/>
</dbReference>
<dbReference type="InterPro" id="IPR050915">
    <property type="entry name" value="MAP_kinase_kinase"/>
</dbReference>
<dbReference type="STRING" id="2020962.A0A2N1J866"/>
<keyword evidence="1" id="KW-0723">Serine/threonine-protein kinase</keyword>
<dbReference type="PROSITE" id="PS00108">
    <property type="entry name" value="PROTEIN_KINASE_ST"/>
    <property type="match status" value="1"/>
</dbReference>
<evidence type="ECO:0000256" key="6">
    <source>
        <dbReference type="ARBA" id="ARBA00038035"/>
    </source>
</evidence>
<protein>
    <submittedName>
        <fullName evidence="10">Ste7p</fullName>
    </submittedName>
</protein>
<organism evidence="10 11">
    <name type="scientific">Malassezia vespertilionis</name>
    <dbReference type="NCBI Taxonomy" id="2020962"/>
    <lineage>
        <taxon>Eukaryota</taxon>
        <taxon>Fungi</taxon>
        <taxon>Dikarya</taxon>
        <taxon>Basidiomycota</taxon>
        <taxon>Ustilaginomycotina</taxon>
        <taxon>Malasseziomycetes</taxon>
        <taxon>Malasseziales</taxon>
        <taxon>Malasseziaceae</taxon>
        <taxon>Malassezia</taxon>
    </lineage>
</organism>
<keyword evidence="3 7" id="KW-0547">Nucleotide-binding</keyword>
<dbReference type="InterPro" id="IPR011009">
    <property type="entry name" value="Kinase-like_dom_sf"/>
</dbReference>
<dbReference type="PANTHER" id="PTHR47448">
    <property type="entry name" value="DUAL SPECIFICITY MITOGEN-ACTIVATED PROTEIN KINASE KINASE DSOR1-LIKE PROTEIN"/>
    <property type="match status" value="1"/>
</dbReference>
<dbReference type="InterPro" id="IPR017441">
    <property type="entry name" value="Protein_kinase_ATP_BS"/>
</dbReference>
<dbReference type="PROSITE" id="PS50011">
    <property type="entry name" value="PROTEIN_KINASE_DOM"/>
    <property type="match status" value="1"/>
</dbReference>
<reference evidence="10 11" key="1">
    <citation type="submission" date="2017-10" db="EMBL/GenBank/DDBJ databases">
        <title>A novel species of cold-tolerant Malassezia isolated from bats.</title>
        <authorList>
            <person name="Lorch J.M."/>
            <person name="Palmer J.M."/>
            <person name="Vanderwolf K.J."/>
            <person name="Schmidt K.Z."/>
            <person name="Verant M.L."/>
            <person name="Weller T.J."/>
            <person name="Blehert D.S."/>
        </authorList>
    </citation>
    <scope>NUCLEOTIDE SEQUENCE [LARGE SCALE GENOMIC DNA]</scope>
    <source>
        <strain evidence="10 11">NWHC:44797-103</strain>
    </source>
</reference>
<gene>
    <name evidence="10" type="primary">STE7</name>
    <name evidence="10" type="ORF">MVES_003510</name>
</gene>
<keyword evidence="4" id="KW-0418">Kinase</keyword>
<evidence type="ECO:0000256" key="5">
    <source>
        <dbReference type="ARBA" id="ARBA00022840"/>
    </source>
</evidence>
<dbReference type="SMART" id="SM00220">
    <property type="entry name" value="S_TKc"/>
    <property type="match status" value="1"/>
</dbReference>
<evidence type="ECO:0000313" key="10">
    <source>
        <dbReference type="EMBL" id="PKI82662.1"/>
    </source>
</evidence>
<dbReference type="PROSITE" id="PS00107">
    <property type="entry name" value="PROTEIN_KINASE_ATP"/>
    <property type="match status" value="1"/>
</dbReference>
<dbReference type="Pfam" id="PF00069">
    <property type="entry name" value="Pkinase"/>
    <property type="match status" value="1"/>
</dbReference>
<dbReference type="InterPro" id="IPR000719">
    <property type="entry name" value="Prot_kinase_dom"/>
</dbReference>
<dbReference type="Gene3D" id="1.10.600.10">
    <property type="entry name" value="Farnesyl Diphosphate Synthase"/>
    <property type="match status" value="1"/>
</dbReference>
<proteinExistence type="inferred from homology"/>
<dbReference type="SUPFAM" id="SSF56112">
    <property type="entry name" value="Protein kinase-like (PK-like)"/>
    <property type="match status" value="1"/>
</dbReference>
<dbReference type="GO" id="GO:0000165">
    <property type="term" value="P:MAPK cascade"/>
    <property type="evidence" value="ECO:0007669"/>
    <property type="project" value="UniProtKB-ARBA"/>
</dbReference>
<dbReference type="GO" id="GO:0005524">
    <property type="term" value="F:ATP binding"/>
    <property type="evidence" value="ECO:0007669"/>
    <property type="project" value="UniProtKB-UniRule"/>
</dbReference>
<comment type="similarity">
    <text evidence="6">Belongs to the protein kinase superfamily. STE Ser/Thr protein kinase family. MAP kinase kinase subfamily.</text>
</comment>
<feature type="binding site" evidence="7">
    <location>
        <position position="454"/>
    </location>
    <ligand>
        <name>ATP</name>
        <dbReference type="ChEBI" id="CHEBI:30616"/>
    </ligand>
</feature>
<dbReference type="FunFam" id="3.30.200.20:FF:000040">
    <property type="entry name" value="Dual specificity mitogen-activated protein kinase kinase"/>
    <property type="match status" value="1"/>
</dbReference>
<evidence type="ECO:0000256" key="3">
    <source>
        <dbReference type="ARBA" id="ARBA00022741"/>
    </source>
</evidence>
<sequence length="719" mass="80403">MEWNAATSGARRGCCALWTSAGAAQTRVAAHTLENVRESFTARGMRGTRDYPAYLTHIAYPPALQPHFFALRAFHIELASLKDTLSNELVGRVRMQWWHDAIRNIYDNQPPKHPIALGLRDAVMDPQVLQHGGLVEDHFHAIIDAREAELGDPLAPPTLEELERYAESTSSRMLYLLMNLQGVSERSMDELLSHLGKAVGLGILVSALPFHTHPPPRPKHTGGSHPGLPGASRYAPQADGVPRTPTLPLPLEYLLQCNVTQEDVFRHGIGANGLRDAIFYTATRANDYIITARTAIRDVFGGKVPTAALGPVMLAVHTRQFLKKLEAHDFNPYHAKVQQRDWLLPWHYWRLHIKDPSAARSMEQPMDDLERRFGRLGQAHDRLDLPQWMASQAPAANPAVPQGVAPANFFDPGTPERYDLQTNNLRTLSELGAGNGGSVSKVEHIPTGVLMAKKVVFIDAKPEVRKQILRELQILHECKSKYIVGFYGACLSDIHIYMCMEYMDVGSLDRIYQRHGAIDVDVCGKIVVTVVHGLSYLYEVHRIIHRDVKPSNILVNRRGEMKLCDFGVSGELTNSIANTFVGTSTYMSPERIQGDQYSIKSDVWSLGVTMVELAHGCFPFATDTDEAAVQSSDAADSYKCQKGQPMSILELLQHIVYEQPPQLSVDMHFPEAMADFVNQCLCKDPTLRPTPMQLMNHDYVRQSKRSFVDMAGWLKRLGY</sequence>
<keyword evidence="5 7" id="KW-0067">ATP-binding</keyword>
<keyword evidence="11" id="KW-1185">Reference proteome</keyword>
<dbReference type="InterPro" id="IPR008949">
    <property type="entry name" value="Isoprenoid_synthase_dom_sf"/>
</dbReference>
<keyword evidence="2" id="KW-0808">Transferase</keyword>
<evidence type="ECO:0000259" key="9">
    <source>
        <dbReference type="PROSITE" id="PS50011"/>
    </source>
</evidence>
<feature type="region of interest" description="Disordered" evidence="8">
    <location>
        <begin position="212"/>
        <end position="241"/>
    </location>
</feature>
<evidence type="ECO:0000256" key="2">
    <source>
        <dbReference type="ARBA" id="ARBA00022679"/>
    </source>
</evidence>
<dbReference type="Gene3D" id="3.30.200.20">
    <property type="entry name" value="Phosphorylase Kinase, domain 1"/>
    <property type="match status" value="1"/>
</dbReference>
<dbReference type="Gene3D" id="1.10.510.10">
    <property type="entry name" value="Transferase(Phosphotransferase) domain 1"/>
    <property type="match status" value="1"/>
</dbReference>
<evidence type="ECO:0000313" key="11">
    <source>
        <dbReference type="Proteomes" id="UP000232875"/>
    </source>
</evidence>
<dbReference type="GO" id="GO:0004674">
    <property type="term" value="F:protein serine/threonine kinase activity"/>
    <property type="evidence" value="ECO:0007669"/>
    <property type="project" value="UniProtKB-KW"/>
</dbReference>